<keyword evidence="2" id="KW-0378">Hydrolase</keyword>
<feature type="domain" description="Reverse transcriptase Ty1/copia-type" evidence="4">
    <location>
        <begin position="176"/>
        <end position="272"/>
    </location>
</feature>
<evidence type="ECO:0000313" key="6">
    <source>
        <dbReference type="Proteomes" id="UP000704712"/>
    </source>
</evidence>
<dbReference type="InterPro" id="IPR012337">
    <property type="entry name" value="RNaseH-like_sf"/>
</dbReference>
<evidence type="ECO:0000256" key="1">
    <source>
        <dbReference type="ARBA" id="ARBA00022723"/>
    </source>
</evidence>
<dbReference type="AlphaFoldDB" id="A0A8S9UZI8"/>
<evidence type="ECO:0000313" key="5">
    <source>
        <dbReference type="EMBL" id="KAF4146130.1"/>
    </source>
</evidence>
<sequence>MQHTTPYTSFQNGVAERSIRTVTEAAAGWLIDSGLPHTLWKYALQHATYIRNRTPRRGATATPYERIFGQHPDVSHIPIFGQAVVARVPDQISCKKKHFVDTRGYLGAFIWDVSVIDRMLFEVDPTTEVDDAFNDGEDAEVETDLQNHQGGREGAFPSELAPSDAHNVSHAEQCNKQLWIVHFIETYAPVAGLVTVRVFFVIVVKLKLQARQDDVPTAYVKADLPEAIYMKPVPGYAQQGDEGKIWRARKALYGLRQAGREWNKEINNFLID</sequence>
<evidence type="ECO:0000259" key="4">
    <source>
        <dbReference type="Pfam" id="PF07727"/>
    </source>
</evidence>
<accession>A0A8S9UZI8</accession>
<dbReference type="PANTHER" id="PTHR42648:SF28">
    <property type="entry name" value="TRANSPOSON-ENCODED PROTEIN WITH RIBONUCLEASE H-LIKE AND RETROVIRUS ZINC FINGER-LIKE DOMAINS"/>
    <property type="match status" value="1"/>
</dbReference>
<proteinExistence type="predicted"/>
<dbReference type="GO" id="GO:0046872">
    <property type="term" value="F:metal ion binding"/>
    <property type="evidence" value="ECO:0007669"/>
    <property type="project" value="UniProtKB-KW"/>
</dbReference>
<dbReference type="Pfam" id="PF07727">
    <property type="entry name" value="RVT_2"/>
    <property type="match status" value="1"/>
</dbReference>
<name>A0A8S9UZI8_PHYIN</name>
<dbReference type="GO" id="GO:0003676">
    <property type="term" value="F:nucleic acid binding"/>
    <property type="evidence" value="ECO:0007669"/>
    <property type="project" value="InterPro"/>
</dbReference>
<gene>
    <name evidence="5" type="ORF">GN958_ATG04605</name>
</gene>
<dbReference type="GO" id="GO:0003964">
    <property type="term" value="F:RNA-directed DNA polymerase activity"/>
    <property type="evidence" value="ECO:0007669"/>
    <property type="project" value="UniProtKB-KW"/>
</dbReference>
<dbReference type="InterPro" id="IPR013103">
    <property type="entry name" value="RVT_2"/>
</dbReference>
<keyword evidence="5" id="KW-0695">RNA-directed DNA polymerase</keyword>
<evidence type="ECO:0000256" key="2">
    <source>
        <dbReference type="ARBA" id="ARBA00022801"/>
    </source>
</evidence>
<keyword evidence="1" id="KW-0479">Metal-binding</keyword>
<dbReference type="EMBL" id="JAACNO010000644">
    <property type="protein sequence ID" value="KAF4146130.1"/>
    <property type="molecule type" value="Genomic_DNA"/>
</dbReference>
<organism evidence="5 6">
    <name type="scientific">Phytophthora infestans</name>
    <name type="common">Potato late blight agent</name>
    <name type="synonym">Botrytis infestans</name>
    <dbReference type="NCBI Taxonomy" id="4787"/>
    <lineage>
        <taxon>Eukaryota</taxon>
        <taxon>Sar</taxon>
        <taxon>Stramenopiles</taxon>
        <taxon>Oomycota</taxon>
        <taxon>Peronosporomycetes</taxon>
        <taxon>Peronosporales</taxon>
        <taxon>Peronosporaceae</taxon>
        <taxon>Phytophthora</taxon>
    </lineage>
</organism>
<dbReference type="SUPFAM" id="SSF53098">
    <property type="entry name" value="Ribonuclease H-like"/>
    <property type="match status" value="1"/>
</dbReference>
<dbReference type="Gene3D" id="3.30.420.10">
    <property type="entry name" value="Ribonuclease H-like superfamily/Ribonuclease H"/>
    <property type="match status" value="1"/>
</dbReference>
<dbReference type="Proteomes" id="UP000704712">
    <property type="component" value="Unassembled WGS sequence"/>
</dbReference>
<comment type="caution">
    <text evidence="5">The sequence shown here is derived from an EMBL/GenBank/DDBJ whole genome shotgun (WGS) entry which is preliminary data.</text>
</comment>
<dbReference type="InterPro" id="IPR036397">
    <property type="entry name" value="RNaseH_sf"/>
</dbReference>
<dbReference type="InterPro" id="IPR039537">
    <property type="entry name" value="Retrotran_Ty1/copia-like"/>
</dbReference>
<feature type="region of interest" description="Disordered" evidence="3">
    <location>
        <begin position="148"/>
        <end position="167"/>
    </location>
</feature>
<dbReference type="GO" id="GO:0016787">
    <property type="term" value="F:hydrolase activity"/>
    <property type="evidence" value="ECO:0007669"/>
    <property type="project" value="UniProtKB-KW"/>
</dbReference>
<protein>
    <submittedName>
        <fullName evidence="5">Reverse transcriptase (RNA-dependent DNA polymerase)</fullName>
    </submittedName>
</protein>
<dbReference type="PANTHER" id="PTHR42648">
    <property type="entry name" value="TRANSPOSASE, PUTATIVE-RELATED"/>
    <property type="match status" value="1"/>
</dbReference>
<reference evidence="5" key="1">
    <citation type="submission" date="2020-03" db="EMBL/GenBank/DDBJ databases">
        <title>Hybrid Assembly of Korean Phytophthora infestans isolates.</title>
        <authorList>
            <person name="Prokchorchik M."/>
            <person name="Lee Y."/>
            <person name="Seo J."/>
            <person name="Cho J.-H."/>
            <person name="Park Y.-E."/>
            <person name="Jang D.-C."/>
            <person name="Im J.-S."/>
            <person name="Choi J.-G."/>
            <person name="Park H.-J."/>
            <person name="Lee G.-B."/>
            <person name="Lee Y.-G."/>
            <person name="Hong S.-Y."/>
            <person name="Cho K."/>
            <person name="Sohn K.H."/>
        </authorList>
    </citation>
    <scope>NUCLEOTIDE SEQUENCE</scope>
    <source>
        <strain evidence="5">KR_2_A2</strain>
    </source>
</reference>
<evidence type="ECO:0000256" key="3">
    <source>
        <dbReference type="SAM" id="MobiDB-lite"/>
    </source>
</evidence>
<keyword evidence="5" id="KW-0808">Transferase</keyword>
<keyword evidence="5" id="KW-0548">Nucleotidyltransferase</keyword>